<dbReference type="AlphaFoldDB" id="A0A4Y2C9A3"/>
<proteinExistence type="predicted"/>
<name>A0A4Y2C9A3_ARAVE</name>
<dbReference type="EMBL" id="BGPR01000162">
    <property type="protein sequence ID" value="GBM00899.1"/>
    <property type="molecule type" value="Genomic_DNA"/>
</dbReference>
<dbReference type="Proteomes" id="UP000499080">
    <property type="component" value="Unassembled WGS sequence"/>
</dbReference>
<organism evidence="1 2">
    <name type="scientific">Araneus ventricosus</name>
    <name type="common">Orbweaver spider</name>
    <name type="synonym">Epeira ventricosa</name>
    <dbReference type="NCBI Taxonomy" id="182803"/>
    <lineage>
        <taxon>Eukaryota</taxon>
        <taxon>Metazoa</taxon>
        <taxon>Ecdysozoa</taxon>
        <taxon>Arthropoda</taxon>
        <taxon>Chelicerata</taxon>
        <taxon>Arachnida</taxon>
        <taxon>Araneae</taxon>
        <taxon>Araneomorphae</taxon>
        <taxon>Entelegynae</taxon>
        <taxon>Araneoidea</taxon>
        <taxon>Araneidae</taxon>
        <taxon>Araneus</taxon>
    </lineage>
</organism>
<evidence type="ECO:0000313" key="2">
    <source>
        <dbReference type="Proteomes" id="UP000499080"/>
    </source>
</evidence>
<accession>A0A4Y2C9A3</accession>
<comment type="caution">
    <text evidence="1">The sequence shown here is derived from an EMBL/GenBank/DDBJ whole genome shotgun (WGS) entry which is preliminary data.</text>
</comment>
<reference evidence="1 2" key="1">
    <citation type="journal article" date="2019" name="Sci. Rep.">
        <title>Orb-weaving spider Araneus ventricosus genome elucidates the spidroin gene catalogue.</title>
        <authorList>
            <person name="Kono N."/>
            <person name="Nakamura H."/>
            <person name="Ohtoshi R."/>
            <person name="Moran D.A.P."/>
            <person name="Shinohara A."/>
            <person name="Yoshida Y."/>
            <person name="Fujiwara M."/>
            <person name="Mori M."/>
            <person name="Tomita M."/>
            <person name="Arakawa K."/>
        </authorList>
    </citation>
    <scope>NUCLEOTIDE SEQUENCE [LARGE SCALE GENOMIC DNA]</scope>
</reference>
<keyword evidence="2" id="KW-1185">Reference proteome</keyword>
<protein>
    <submittedName>
        <fullName evidence="1">Uncharacterized protein</fullName>
    </submittedName>
</protein>
<sequence length="102" mass="11344">MSFSADHRCEKSHGQRSGLYDWCSNVVHPSVINLFSVEVAVCGPSQFRHCLASTLVNNRSDRFALIAALNRSRVTPTPSATKTQITPRSYSLVANMTQMQMK</sequence>
<evidence type="ECO:0000313" key="1">
    <source>
        <dbReference type="EMBL" id="GBM00899.1"/>
    </source>
</evidence>
<gene>
    <name evidence="1" type="ORF">AVEN_151362_1</name>
</gene>